<dbReference type="AlphaFoldDB" id="T0YKK8"/>
<evidence type="ECO:0000256" key="3">
    <source>
        <dbReference type="ARBA" id="ARBA00022475"/>
    </source>
</evidence>
<name>T0YKK8_9ZZZZ</name>
<feature type="region of interest" description="Disordered" evidence="5">
    <location>
        <begin position="1"/>
        <end position="59"/>
    </location>
</feature>
<protein>
    <submittedName>
        <fullName evidence="7">Oligopeptide/dipeptide ABC transporter, ATPase subunit</fullName>
    </submittedName>
</protein>
<feature type="domain" description="ABC transporter" evidence="6">
    <location>
        <begin position="87"/>
        <end position="148"/>
    </location>
</feature>
<sequence length="165" mass="18050">HDRRGLDRHLAGPDPSHRSSRGPVLLRPPHQLHRGPPPLRARPQAGHDMSRKRHVHEVEDLDDRPLLQVEDLKTHFRTDHGLVRSVDGVSFTLERGRTLGIVGESGSGKSVLSQSIMGLLPRQGVVHEGRVRFGDVELSSASTAELRGLVGRPDVDHLPGSDDGA</sequence>
<keyword evidence="3" id="KW-1003">Cell membrane</keyword>
<dbReference type="PANTHER" id="PTHR43297">
    <property type="entry name" value="OLIGOPEPTIDE TRANSPORT ATP-BINDING PROTEIN APPD"/>
    <property type="match status" value="1"/>
</dbReference>
<keyword evidence="2" id="KW-0813">Transport</keyword>
<dbReference type="SUPFAM" id="SSF52540">
    <property type="entry name" value="P-loop containing nucleoside triphosphate hydrolases"/>
    <property type="match status" value="1"/>
</dbReference>
<feature type="compositionally biased region" description="Basic and acidic residues" evidence="5">
    <location>
        <begin position="1"/>
        <end position="17"/>
    </location>
</feature>
<evidence type="ECO:0000313" key="7">
    <source>
        <dbReference type="EMBL" id="EQD35961.1"/>
    </source>
</evidence>
<dbReference type="Pfam" id="PF00005">
    <property type="entry name" value="ABC_tran"/>
    <property type="match status" value="1"/>
</dbReference>
<feature type="non-terminal residue" evidence="7">
    <location>
        <position position="165"/>
    </location>
</feature>
<keyword evidence="4" id="KW-0472">Membrane</keyword>
<organism evidence="7">
    <name type="scientific">mine drainage metagenome</name>
    <dbReference type="NCBI Taxonomy" id="410659"/>
    <lineage>
        <taxon>unclassified sequences</taxon>
        <taxon>metagenomes</taxon>
        <taxon>ecological metagenomes</taxon>
    </lineage>
</organism>
<comment type="caution">
    <text evidence="7">The sequence shown here is derived from an EMBL/GenBank/DDBJ whole genome shotgun (WGS) entry which is preliminary data.</text>
</comment>
<proteinExistence type="predicted"/>
<evidence type="ECO:0000256" key="5">
    <source>
        <dbReference type="SAM" id="MobiDB-lite"/>
    </source>
</evidence>
<gene>
    <name evidence="7" type="ORF">B2A_12324</name>
</gene>
<reference evidence="7" key="1">
    <citation type="submission" date="2013-08" db="EMBL/GenBank/DDBJ databases">
        <authorList>
            <person name="Mendez C."/>
            <person name="Richter M."/>
            <person name="Ferrer M."/>
            <person name="Sanchez J."/>
        </authorList>
    </citation>
    <scope>NUCLEOTIDE SEQUENCE</scope>
</reference>
<reference evidence="7" key="2">
    <citation type="journal article" date="2014" name="ISME J.">
        <title>Microbial stratification in low pH oxic and suboxic macroscopic growths along an acid mine drainage.</title>
        <authorList>
            <person name="Mendez-Garcia C."/>
            <person name="Mesa V."/>
            <person name="Sprenger R.R."/>
            <person name="Richter M."/>
            <person name="Diez M.S."/>
            <person name="Solano J."/>
            <person name="Bargiela R."/>
            <person name="Golyshina O.V."/>
            <person name="Manteca A."/>
            <person name="Ramos J.L."/>
            <person name="Gallego J.R."/>
            <person name="Llorente I."/>
            <person name="Martins Dos Santos V.A."/>
            <person name="Jensen O.N."/>
            <person name="Pelaez A.I."/>
            <person name="Sanchez J."/>
            <person name="Ferrer M."/>
        </authorList>
    </citation>
    <scope>NUCLEOTIDE SEQUENCE</scope>
</reference>
<dbReference type="GO" id="GO:0016887">
    <property type="term" value="F:ATP hydrolysis activity"/>
    <property type="evidence" value="ECO:0007669"/>
    <property type="project" value="InterPro"/>
</dbReference>
<evidence type="ECO:0000259" key="6">
    <source>
        <dbReference type="Pfam" id="PF00005"/>
    </source>
</evidence>
<comment type="subcellular location">
    <subcellularLocation>
        <location evidence="1">Membrane</location>
    </subcellularLocation>
</comment>
<dbReference type="Gene3D" id="3.40.50.300">
    <property type="entry name" value="P-loop containing nucleotide triphosphate hydrolases"/>
    <property type="match status" value="1"/>
</dbReference>
<evidence type="ECO:0000256" key="1">
    <source>
        <dbReference type="ARBA" id="ARBA00004370"/>
    </source>
</evidence>
<dbReference type="EMBL" id="AUZZ01008889">
    <property type="protein sequence ID" value="EQD35961.1"/>
    <property type="molecule type" value="Genomic_DNA"/>
</dbReference>
<dbReference type="InterPro" id="IPR050388">
    <property type="entry name" value="ABC_Ni/Peptide_Import"/>
</dbReference>
<dbReference type="PANTHER" id="PTHR43297:SF2">
    <property type="entry name" value="DIPEPTIDE TRANSPORT ATP-BINDING PROTEIN DPPD"/>
    <property type="match status" value="1"/>
</dbReference>
<evidence type="ECO:0000256" key="4">
    <source>
        <dbReference type="ARBA" id="ARBA00023136"/>
    </source>
</evidence>
<dbReference type="GO" id="GO:0016020">
    <property type="term" value="C:membrane"/>
    <property type="evidence" value="ECO:0007669"/>
    <property type="project" value="UniProtKB-SubCell"/>
</dbReference>
<dbReference type="InterPro" id="IPR027417">
    <property type="entry name" value="P-loop_NTPase"/>
</dbReference>
<dbReference type="GO" id="GO:0005524">
    <property type="term" value="F:ATP binding"/>
    <property type="evidence" value="ECO:0007669"/>
    <property type="project" value="InterPro"/>
</dbReference>
<dbReference type="InterPro" id="IPR003439">
    <property type="entry name" value="ABC_transporter-like_ATP-bd"/>
</dbReference>
<accession>T0YKK8</accession>
<evidence type="ECO:0000256" key="2">
    <source>
        <dbReference type="ARBA" id="ARBA00022448"/>
    </source>
</evidence>
<feature type="non-terminal residue" evidence="7">
    <location>
        <position position="1"/>
    </location>
</feature>